<dbReference type="AlphaFoldDB" id="A0A7C9AKW0"/>
<evidence type="ECO:0000256" key="4">
    <source>
        <dbReference type="SAM" id="MobiDB-lite"/>
    </source>
</evidence>
<evidence type="ECO:0000313" key="5">
    <source>
        <dbReference type="EMBL" id="MBA4669357.1"/>
    </source>
</evidence>
<protein>
    <recommendedName>
        <fullName evidence="6">WEB family protein</fullName>
    </recommendedName>
</protein>
<feature type="coiled-coil region" evidence="3">
    <location>
        <begin position="200"/>
        <end position="227"/>
    </location>
</feature>
<organism evidence="5">
    <name type="scientific">Opuntia streptacantha</name>
    <name type="common">Prickly pear cactus</name>
    <name type="synonym">Opuntia cardona</name>
    <dbReference type="NCBI Taxonomy" id="393608"/>
    <lineage>
        <taxon>Eukaryota</taxon>
        <taxon>Viridiplantae</taxon>
        <taxon>Streptophyta</taxon>
        <taxon>Embryophyta</taxon>
        <taxon>Tracheophyta</taxon>
        <taxon>Spermatophyta</taxon>
        <taxon>Magnoliopsida</taxon>
        <taxon>eudicotyledons</taxon>
        <taxon>Gunneridae</taxon>
        <taxon>Pentapetalae</taxon>
        <taxon>Caryophyllales</taxon>
        <taxon>Cactineae</taxon>
        <taxon>Cactaceae</taxon>
        <taxon>Opuntioideae</taxon>
        <taxon>Opuntia</taxon>
    </lineage>
</organism>
<dbReference type="PANTHER" id="PTHR32054:SF4">
    <property type="entry name" value="OS07G0677900 PROTEIN"/>
    <property type="match status" value="1"/>
</dbReference>
<feature type="compositionally biased region" description="Polar residues" evidence="4">
    <location>
        <begin position="1"/>
        <end position="14"/>
    </location>
</feature>
<evidence type="ECO:0000256" key="3">
    <source>
        <dbReference type="SAM" id="Coils"/>
    </source>
</evidence>
<dbReference type="GO" id="GO:0005829">
    <property type="term" value="C:cytosol"/>
    <property type="evidence" value="ECO:0007669"/>
    <property type="project" value="TreeGrafter"/>
</dbReference>
<dbReference type="GO" id="GO:0009903">
    <property type="term" value="P:chloroplast avoidance movement"/>
    <property type="evidence" value="ECO:0007669"/>
    <property type="project" value="TreeGrafter"/>
</dbReference>
<feature type="region of interest" description="Disordered" evidence="4">
    <location>
        <begin position="488"/>
        <end position="534"/>
    </location>
</feature>
<dbReference type="Pfam" id="PF05701">
    <property type="entry name" value="WEMBL"/>
    <property type="match status" value="1"/>
</dbReference>
<feature type="compositionally biased region" description="Polar residues" evidence="4">
    <location>
        <begin position="404"/>
        <end position="413"/>
    </location>
</feature>
<dbReference type="PANTHER" id="PTHR32054">
    <property type="entry name" value="HEAVY CHAIN, PUTATIVE, EXPRESSED-RELATED-RELATED"/>
    <property type="match status" value="1"/>
</dbReference>
<evidence type="ECO:0008006" key="6">
    <source>
        <dbReference type="Google" id="ProtNLM"/>
    </source>
</evidence>
<feature type="compositionally biased region" description="Basic and acidic residues" evidence="4">
    <location>
        <begin position="511"/>
        <end position="526"/>
    </location>
</feature>
<dbReference type="GO" id="GO:0009904">
    <property type="term" value="P:chloroplast accumulation movement"/>
    <property type="evidence" value="ECO:0007669"/>
    <property type="project" value="TreeGrafter"/>
</dbReference>
<evidence type="ECO:0000256" key="1">
    <source>
        <dbReference type="ARBA" id="ARBA00005485"/>
    </source>
</evidence>
<name>A0A7C9AKW0_OPUST</name>
<proteinExistence type="inferred from homology"/>
<feature type="region of interest" description="Disordered" evidence="4">
    <location>
        <begin position="1"/>
        <end position="28"/>
    </location>
</feature>
<feature type="compositionally biased region" description="Basic and acidic residues" evidence="4">
    <location>
        <begin position="488"/>
        <end position="498"/>
    </location>
</feature>
<dbReference type="InterPro" id="IPR008545">
    <property type="entry name" value="Web"/>
</dbReference>
<accession>A0A7C9AKW0</accession>
<sequence length="564" mass="63000">MAGTVDSGTQTSDIGSDEECYPTMGNASPRVVIDTSPPFGSVEEAVIRFGGRGFWIPRPFLDVGAPPTPTPPQPQQVPKASDVDELEDRAAAMLKDLDTKEQETLGILKELELTKCLVEELKLKLPKEAPACESIPPVGFDGPSSTLQRECATKDAVGSAMNHATKPEEFSNSLPLSTAGLIMMELKQAKLKLYQSTSDLAAIRASVESLSKKMEKEKEAVGKAREIHIIMNDQMRPNIQLRNDAETLGGSINPLVISRELRELNYEAEQFMKTAEAARSEVLKAMSDIEHTKSGLKVIEMRWVAAKKLEEAARAAESLALAEIRCLSNNESMVSETYNHQRSARISLSLEEYSALTDKARKAETLLKRKDLDPFRRIEEATEEKLSKMGWDEVLGRVEAMNRSKFSTDQGQALRTLRSEPPQRKPPVAPHNDFRNSFQSRPRRDPRLLDANEFEFMKNESNDTGSRRPTTSIGDILSQKLVLRDDLEVERPEEEGTGKQRVSLNQMLRRQRGETSPLKRRDKDNGGESNSKNFFSKRKALGFIHISLPISKQSKNKIQALNLQ</sequence>
<dbReference type="EMBL" id="GISG01243173">
    <property type="protein sequence ID" value="MBA4669357.1"/>
    <property type="molecule type" value="Transcribed_RNA"/>
</dbReference>
<reference evidence="5" key="1">
    <citation type="journal article" date="2013" name="J. Plant Res.">
        <title>Effect of fungi and light on seed germination of three Opuntia species from semiarid lands of central Mexico.</title>
        <authorList>
            <person name="Delgado-Sanchez P."/>
            <person name="Jimenez-Bremont J.F."/>
            <person name="Guerrero-Gonzalez Mde L."/>
            <person name="Flores J."/>
        </authorList>
    </citation>
    <scope>NUCLEOTIDE SEQUENCE</scope>
    <source>
        <tissue evidence="5">Cladode</tissue>
    </source>
</reference>
<comment type="similarity">
    <text evidence="1">Belongs to the WEB family.</text>
</comment>
<keyword evidence="2 3" id="KW-0175">Coiled coil</keyword>
<feature type="region of interest" description="Disordered" evidence="4">
    <location>
        <begin position="402"/>
        <end position="447"/>
    </location>
</feature>
<evidence type="ECO:0000256" key="2">
    <source>
        <dbReference type="ARBA" id="ARBA00023054"/>
    </source>
</evidence>
<reference evidence="5" key="2">
    <citation type="submission" date="2020-07" db="EMBL/GenBank/DDBJ databases">
        <authorList>
            <person name="Vera ALvarez R."/>
            <person name="Arias-Moreno D.M."/>
            <person name="Jimenez-Jacinto V."/>
            <person name="Jimenez-Bremont J.F."/>
            <person name="Swaminathan K."/>
            <person name="Moose S.P."/>
            <person name="Guerrero-Gonzalez M.L."/>
            <person name="Marino-Ramirez L."/>
            <person name="Landsman D."/>
            <person name="Rodriguez-Kessler M."/>
            <person name="Delgado-Sanchez P."/>
        </authorList>
    </citation>
    <scope>NUCLEOTIDE SEQUENCE</scope>
    <source>
        <tissue evidence="5">Cladode</tissue>
    </source>
</reference>